<comment type="caution">
    <text evidence="1">The sequence shown here is derived from an EMBL/GenBank/DDBJ whole genome shotgun (WGS) entry which is preliminary data.</text>
</comment>
<dbReference type="OrthoDB" id="9806464at2"/>
<gene>
    <name evidence="1" type="ORF">EYS08_10180</name>
</gene>
<accession>A0A4Q9HDM9</accession>
<dbReference type="AlphaFoldDB" id="A0A4Q9HDM9"/>
<evidence type="ECO:0000313" key="2">
    <source>
        <dbReference type="Proteomes" id="UP000291819"/>
    </source>
</evidence>
<dbReference type="EMBL" id="SIXF01000007">
    <property type="protein sequence ID" value="TBO42707.1"/>
    <property type="molecule type" value="Genomic_DNA"/>
</dbReference>
<evidence type="ECO:0000313" key="1">
    <source>
        <dbReference type="EMBL" id="TBO42707.1"/>
    </source>
</evidence>
<proteinExistence type="predicted"/>
<dbReference type="Proteomes" id="UP000291819">
    <property type="component" value="Unassembled WGS sequence"/>
</dbReference>
<reference evidence="1 2" key="1">
    <citation type="submission" date="2019-02" db="EMBL/GenBank/DDBJ databases">
        <title>Pedobacter kyonggii whole genome sequence analysis.</title>
        <authorList>
            <person name="Dahal R.H."/>
        </authorList>
    </citation>
    <scope>NUCLEOTIDE SEQUENCE [LARGE SCALE GENOMIC DNA]</scope>
    <source>
        <strain evidence="1 2">K-4-11-1</strain>
    </source>
</reference>
<keyword evidence="2" id="KW-1185">Reference proteome</keyword>
<sequence>MHPPKEIIIEISADQVNFKEVAKQTKFSFEGINKVLHQINPVSGRYIRIKAANIGIIPDGFYGAGTKAWLMVDEIIVN</sequence>
<dbReference type="Gene3D" id="2.60.120.260">
    <property type="entry name" value="Galactose-binding domain-like"/>
    <property type="match status" value="1"/>
</dbReference>
<organism evidence="1 2">
    <name type="scientific">Pedobacter kyonggii</name>
    <dbReference type="NCBI Taxonomy" id="1926871"/>
    <lineage>
        <taxon>Bacteria</taxon>
        <taxon>Pseudomonadati</taxon>
        <taxon>Bacteroidota</taxon>
        <taxon>Sphingobacteriia</taxon>
        <taxon>Sphingobacteriales</taxon>
        <taxon>Sphingobacteriaceae</taxon>
        <taxon>Pedobacter</taxon>
    </lineage>
</organism>
<name>A0A4Q9HDM9_9SPHI</name>
<protein>
    <submittedName>
        <fullName evidence="1">Uncharacterized protein</fullName>
    </submittedName>
</protein>